<keyword evidence="11" id="KW-0325">Glycoprotein</keyword>
<keyword evidence="9" id="KW-1015">Disulfide bond</keyword>
<proteinExistence type="predicted"/>
<organism evidence="16 17">
    <name type="scientific">Meganyctiphanes norvegica</name>
    <name type="common">Northern krill</name>
    <name type="synonym">Thysanopoda norvegica</name>
    <dbReference type="NCBI Taxonomy" id="48144"/>
    <lineage>
        <taxon>Eukaryota</taxon>
        <taxon>Metazoa</taxon>
        <taxon>Ecdysozoa</taxon>
        <taxon>Arthropoda</taxon>
        <taxon>Crustacea</taxon>
        <taxon>Multicrustacea</taxon>
        <taxon>Malacostraca</taxon>
        <taxon>Eumalacostraca</taxon>
        <taxon>Eucarida</taxon>
        <taxon>Euphausiacea</taxon>
        <taxon>Euphausiidae</taxon>
        <taxon>Meganyctiphanes</taxon>
    </lineage>
</organism>
<dbReference type="PROSITE" id="PS01186">
    <property type="entry name" value="EGF_2"/>
    <property type="match status" value="1"/>
</dbReference>
<evidence type="ECO:0000256" key="12">
    <source>
        <dbReference type="PROSITE-ProRule" id="PRU00076"/>
    </source>
</evidence>
<dbReference type="PANTHER" id="PTHR24046">
    <property type="entry name" value="SIGNAL PEPTIDE, CUB AND EGF-LIKE DOMAIN-CONTAINING"/>
    <property type="match status" value="1"/>
</dbReference>
<dbReference type="PRINTS" id="PR00907">
    <property type="entry name" value="THRMBOMODULN"/>
</dbReference>
<dbReference type="GO" id="GO:0009986">
    <property type="term" value="C:cell surface"/>
    <property type="evidence" value="ECO:0007669"/>
    <property type="project" value="TreeGrafter"/>
</dbReference>
<feature type="compositionally biased region" description="Low complexity" evidence="13">
    <location>
        <begin position="106"/>
        <end position="125"/>
    </location>
</feature>
<dbReference type="InterPro" id="IPR001881">
    <property type="entry name" value="EGF-like_Ca-bd_dom"/>
</dbReference>
<keyword evidence="4" id="KW-0812">Transmembrane</keyword>
<feature type="region of interest" description="Disordered" evidence="13">
    <location>
        <begin position="59"/>
        <end position="91"/>
    </location>
</feature>
<feature type="non-terminal residue" evidence="16">
    <location>
        <position position="524"/>
    </location>
</feature>
<evidence type="ECO:0000256" key="2">
    <source>
        <dbReference type="ARBA" id="ARBA00022536"/>
    </source>
</evidence>
<dbReference type="InterPro" id="IPR052071">
    <property type="entry name" value="SCUB_EGF-like_domain"/>
</dbReference>
<feature type="domain" description="EGF-like" evidence="15">
    <location>
        <begin position="329"/>
        <end position="368"/>
    </location>
</feature>
<dbReference type="InterPro" id="IPR049883">
    <property type="entry name" value="NOTCH1_EGF-like"/>
</dbReference>
<evidence type="ECO:0000256" key="9">
    <source>
        <dbReference type="ARBA" id="ARBA00023157"/>
    </source>
</evidence>
<dbReference type="GO" id="GO:0005615">
    <property type="term" value="C:extracellular space"/>
    <property type="evidence" value="ECO:0007669"/>
    <property type="project" value="TreeGrafter"/>
</dbReference>
<evidence type="ECO:0000256" key="14">
    <source>
        <dbReference type="SAM" id="SignalP"/>
    </source>
</evidence>
<feature type="chain" id="PRO_5043976975" description="EGF-like domain-containing protein" evidence="14">
    <location>
        <begin position="20"/>
        <end position="524"/>
    </location>
</feature>
<comment type="caution">
    <text evidence="16">The sequence shown here is derived from an EMBL/GenBank/DDBJ whole genome shotgun (WGS) entry which is preliminary data.</text>
</comment>
<feature type="region of interest" description="Disordered" evidence="13">
    <location>
        <begin position="34"/>
        <end position="53"/>
    </location>
</feature>
<dbReference type="GO" id="GO:0007165">
    <property type="term" value="P:signal transduction"/>
    <property type="evidence" value="ECO:0007669"/>
    <property type="project" value="TreeGrafter"/>
</dbReference>
<evidence type="ECO:0000256" key="8">
    <source>
        <dbReference type="ARBA" id="ARBA00023136"/>
    </source>
</evidence>
<dbReference type="InterPro" id="IPR009030">
    <property type="entry name" value="Growth_fac_rcpt_cys_sf"/>
</dbReference>
<keyword evidence="3" id="KW-0254">Endocytosis</keyword>
<dbReference type="PROSITE" id="PS01187">
    <property type="entry name" value="EGF_CA"/>
    <property type="match status" value="1"/>
</dbReference>
<dbReference type="InterPro" id="IPR018097">
    <property type="entry name" value="EGF_Ca-bd_CS"/>
</dbReference>
<dbReference type="Pfam" id="PF14670">
    <property type="entry name" value="FXa_inhibition"/>
    <property type="match status" value="4"/>
</dbReference>
<evidence type="ECO:0000256" key="4">
    <source>
        <dbReference type="ARBA" id="ARBA00022692"/>
    </source>
</evidence>
<evidence type="ECO:0000256" key="3">
    <source>
        <dbReference type="ARBA" id="ARBA00022583"/>
    </source>
</evidence>
<dbReference type="EMBL" id="CAXKWB010011274">
    <property type="protein sequence ID" value="CAL4100675.1"/>
    <property type="molecule type" value="Genomic_DNA"/>
</dbReference>
<comment type="caution">
    <text evidence="12">Lacks conserved residue(s) required for the propagation of feature annotation.</text>
</comment>
<feature type="compositionally biased region" description="Low complexity" evidence="13">
    <location>
        <begin position="35"/>
        <end position="48"/>
    </location>
</feature>
<feature type="compositionally biased region" description="Gly residues" evidence="13">
    <location>
        <begin position="126"/>
        <end position="138"/>
    </location>
</feature>
<keyword evidence="2 12" id="KW-0245">EGF-like domain</keyword>
<dbReference type="SMART" id="SM00181">
    <property type="entry name" value="EGF"/>
    <property type="match status" value="5"/>
</dbReference>
<keyword evidence="5 14" id="KW-0732">Signal</keyword>
<evidence type="ECO:0000256" key="11">
    <source>
        <dbReference type="ARBA" id="ARBA00023180"/>
    </source>
</evidence>
<dbReference type="SMART" id="SM00179">
    <property type="entry name" value="EGF_CA"/>
    <property type="match status" value="4"/>
</dbReference>
<evidence type="ECO:0000256" key="5">
    <source>
        <dbReference type="ARBA" id="ARBA00022729"/>
    </source>
</evidence>
<evidence type="ECO:0000256" key="10">
    <source>
        <dbReference type="ARBA" id="ARBA00023170"/>
    </source>
</evidence>
<dbReference type="CDD" id="cd00054">
    <property type="entry name" value="EGF_CA"/>
    <property type="match status" value="1"/>
</dbReference>
<dbReference type="PANTHER" id="PTHR24046:SF7">
    <property type="entry name" value="CUB DOMAIN-CONTAINING PROTEIN"/>
    <property type="match status" value="1"/>
</dbReference>
<keyword evidence="7" id="KW-1133">Transmembrane helix</keyword>
<keyword evidence="6" id="KW-0677">Repeat</keyword>
<feature type="region of interest" description="Disordered" evidence="13">
    <location>
        <begin position="106"/>
        <end position="144"/>
    </location>
</feature>
<evidence type="ECO:0000256" key="6">
    <source>
        <dbReference type="ARBA" id="ARBA00022737"/>
    </source>
</evidence>
<evidence type="ECO:0000256" key="13">
    <source>
        <dbReference type="SAM" id="MobiDB-lite"/>
    </source>
</evidence>
<feature type="compositionally biased region" description="Low complexity" evidence="13">
    <location>
        <begin position="63"/>
        <end position="88"/>
    </location>
</feature>
<comment type="subcellular location">
    <subcellularLocation>
        <location evidence="1">Membrane</location>
        <topology evidence="1">Single-pass type I membrane protein</topology>
    </subcellularLocation>
</comment>
<protein>
    <recommendedName>
        <fullName evidence="15">EGF-like domain-containing protein</fullName>
    </recommendedName>
</protein>
<evidence type="ECO:0000259" key="15">
    <source>
        <dbReference type="PROSITE" id="PS50026"/>
    </source>
</evidence>
<dbReference type="PROSITE" id="PS50026">
    <property type="entry name" value="EGF_3"/>
    <property type="match status" value="1"/>
</dbReference>
<name>A0AAV2QU24_MEGNR</name>
<dbReference type="Proteomes" id="UP001497623">
    <property type="component" value="Unassembled WGS sequence"/>
</dbReference>
<dbReference type="InterPro" id="IPR000742">
    <property type="entry name" value="EGF"/>
</dbReference>
<dbReference type="FunFam" id="2.10.25.10:FF:000037">
    <property type="entry name" value="Signal peptide, CUB domain and EGF-like domain-containing 2"/>
    <property type="match status" value="2"/>
</dbReference>
<feature type="signal peptide" evidence="14">
    <location>
        <begin position="1"/>
        <end position="19"/>
    </location>
</feature>
<keyword evidence="10" id="KW-0675">Receptor</keyword>
<evidence type="ECO:0000313" key="16">
    <source>
        <dbReference type="EMBL" id="CAL4100675.1"/>
    </source>
</evidence>
<evidence type="ECO:0000256" key="7">
    <source>
        <dbReference type="ARBA" id="ARBA00022989"/>
    </source>
</evidence>
<keyword evidence="8" id="KW-0472">Membrane</keyword>
<dbReference type="GO" id="GO:0016020">
    <property type="term" value="C:membrane"/>
    <property type="evidence" value="ECO:0007669"/>
    <property type="project" value="UniProtKB-SubCell"/>
</dbReference>
<dbReference type="GO" id="GO:0005509">
    <property type="term" value="F:calcium ion binding"/>
    <property type="evidence" value="ECO:0007669"/>
    <property type="project" value="InterPro"/>
</dbReference>
<reference evidence="16 17" key="1">
    <citation type="submission" date="2024-05" db="EMBL/GenBank/DDBJ databases">
        <authorList>
            <person name="Wallberg A."/>
        </authorList>
    </citation>
    <scope>NUCLEOTIDE SEQUENCE [LARGE SCALE GENOMIC DNA]</scope>
</reference>
<dbReference type="Gene3D" id="2.10.25.10">
    <property type="entry name" value="Laminin"/>
    <property type="match status" value="5"/>
</dbReference>
<dbReference type="AlphaFoldDB" id="A0AAV2QU24"/>
<evidence type="ECO:0000313" key="17">
    <source>
        <dbReference type="Proteomes" id="UP001497623"/>
    </source>
</evidence>
<accession>A0AAV2QU24</accession>
<dbReference type="SUPFAM" id="SSF57184">
    <property type="entry name" value="Growth factor receptor domain"/>
    <property type="match status" value="2"/>
</dbReference>
<evidence type="ECO:0000256" key="1">
    <source>
        <dbReference type="ARBA" id="ARBA00004479"/>
    </source>
</evidence>
<dbReference type="FunFam" id="2.10.25.10:FF:000009">
    <property type="entry name" value="Low-density lipoprotein receptor isoform 1"/>
    <property type="match status" value="1"/>
</dbReference>
<sequence length="524" mass="56697">MMFRGTVLLLVALLGTTNAQFSIGFGLPNFGGGNNNNNQDNNNQGQSGRQDPFGQLIGGFLGGLINSQQRPNQGNPNQGRPNQGNPNQVDAGQLIGGLINAAGQAINQQQQNQQNQQNQNNQGNNQGNGGQPITGSIGGILPFEVSGGNNGNPFQIGFGQGGQGGNCNNNNGGCAQVCRMRRRRVRCSCNPGQQLQQDQRSCQDINECQRGNGGCSDVCNNAEGSFSCSCHNGRELLGDKRTCGSNNQNCNVNNGGCSQNCQQTFNGVQCFCQRGYTLKSDGKTCEDLDECVNSNGGCQDICNNSPGGRTCSCSPGTVLNQFDGVRCNDLNECQNNNGGCAHFCQNTQGSFRCNCLPGYNLIDGKQCQAPTQTPPPPPPTILLDPPLMVFGSILGIKIKPPPPPPQTRRCDPNGKSPSRGLVVFIAVESEEHPWMPNQHTDGPPESQTDIHTQSFCNMTFISQNNIMFRFYYFEKSQNNNLYIPKNDALKNQISEILNKKKWFNDISSTLRILNDFLWPLCPTP</sequence>
<dbReference type="GO" id="GO:0006897">
    <property type="term" value="P:endocytosis"/>
    <property type="evidence" value="ECO:0007669"/>
    <property type="project" value="UniProtKB-KW"/>
</dbReference>
<keyword evidence="17" id="KW-1185">Reference proteome</keyword>
<dbReference type="InterPro" id="IPR000152">
    <property type="entry name" value="EGF-type_Asp/Asn_hydroxyl_site"/>
</dbReference>
<gene>
    <name evidence="16" type="ORF">MNOR_LOCUS16857</name>
</gene>
<dbReference type="Pfam" id="PF07645">
    <property type="entry name" value="EGF_CA"/>
    <property type="match status" value="1"/>
</dbReference>
<dbReference type="PROSITE" id="PS00010">
    <property type="entry name" value="ASX_HYDROXYL"/>
    <property type="match status" value="1"/>
</dbReference>